<sequence>MTIKRKYHHGALKEALVEAALELLAEGGPANLSLGEAAKRVGVTAAAPYRHFASREDLLNEVARRGFLSFGAAIEKAWDEGRPDAAAAMWRMCAAYLAFAREEPGLYAAMFGSAATLASEPSADAADHALEILWRSVVAFLQQRGAPAQGARKLALQLWALAHGVAMLSISGHLDAAKGLDPAPVLDAAARNLMEAAVRRAEG</sequence>
<dbReference type="RefSeq" id="WP_108915253.1">
    <property type="nucleotide sequence ID" value="NZ_BGJY01000001.1"/>
</dbReference>
<dbReference type="InterPro" id="IPR001647">
    <property type="entry name" value="HTH_TetR"/>
</dbReference>
<evidence type="ECO:0000256" key="3">
    <source>
        <dbReference type="ARBA" id="ARBA00023163"/>
    </source>
</evidence>
<dbReference type="PROSITE" id="PS50977">
    <property type="entry name" value="HTH_TETR_2"/>
    <property type="match status" value="1"/>
</dbReference>
<dbReference type="PANTHER" id="PTHR30055:SF220">
    <property type="entry name" value="TETR-FAMILY REGULATORY PROTEIN"/>
    <property type="match status" value="1"/>
</dbReference>
<keyword evidence="1" id="KW-0805">Transcription regulation</keyword>
<dbReference type="Pfam" id="PF00440">
    <property type="entry name" value="TetR_N"/>
    <property type="match status" value="1"/>
</dbReference>
<dbReference type="InterPro" id="IPR036271">
    <property type="entry name" value="Tet_transcr_reg_TetR-rel_C_sf"/>
</dbReference>
<feature type="DNA-binding region" description="H-T-H motif" evidence="4">
    <location>
        <begin position="33"/>
        <end position="52"/>
    </location>
</feature>
<gene>
    <name evidence="6" type="ORF">C5689_00140</name>
</gene>
<evidence type="ECO:0000259" key="5">
    <source>
        <dbReference type="PROSITE" id="PS50977"/>
    </source>
</evidence>
<proteinExistence type="predicted"/>
<evidence type="ECO:0000256" key="2">
    <source>
        <dbReference type="ARBA" id="ARBA00023125"/>
    </source>
</evidence>
<reference evidence="6 7" key="1">
    <citation type="journal article" date="2018" name="Appl. Microbiol. Biotechnol.">
        <title>Co-cultivation of the strictly anaerobic methanogen Methanosarcina barkeri with aerobic methanotrophs in an oxygen-limited membrane bioreactor.</title>
        <authorList>
            <person name="In 't Zandt M.H."/>
            <person name="van den Bosch T.J.M."/>
            <person name="Rijkers R."/>
            <person name="van Kessel M.A.H.J."/>
            <person name="Jetten M.S.M."/>
            <person name="Welte C.U."/>
        </authorList>
    </citation>
    <scope>NUCLEOTIDE SEQUENCE [LARGE SCALE GENOMIC DNA]</scope>
    <source>
        <strain evidence="6 7">DSM 17706</strain>
    </source>
</reference>
<evidence type="ECO:0000313" key="7">
    <source>
        <dbReference type="Proteomes" id="UP000245137"/>
    </source>
</evidence>
<dbReference type="GO" id="GO:0000976">
    <property type="term" value="F:transcription cis-regulatory region binding"/>
    <property type="evidence" value="ECO:0007669"/>
    <property type="project" value="TreeGrafter"/>
</dbReference>
<accession>A0A2U1SVC4</accession>
<name>A0A2U1SVC4_METSR</name>
<dbReference type="SUPFAM" id="SSF46689">
    <property type="entry name" value="Homeodomain-like"/>
    <property type="match status" value="1"/>
</dbReference>
<comment type="caution">
    <text evidence="6">The sequence shown here is derived from an EMBL/GenBank/DDBJ whole genome shotgun (WGS) entry which is preliminary data.</text>
</comment>
<dbReference type="PRINTS" id="PR00455">
    <property type="entry name" value="HTHTETR"/>
</dbReference>
<evidence type="ECO:0000313" key="6">
    <source>
        <dbReference type="EMBL" id="PWB95571.1"/>
    </source>
</evidence>
<dbReference type="SUPFAM" id="SSF48498">
    <property type="entry name" value="Tetracyclin repressor-like, C-terminal domain"/>
    <property type="match status" value="1"/>
</dbReference>
<evidence type="ECO:0000256" key="1">
    <source>
        <dbReference type="ARBA" id="ARBA00023015"/>
    </source>
</evidence>
<dbReference type="OrthoDB" id="7056813at2"/>
<dbReference type="Gene3D" id="1.10.357.10">
    <property type="entry name" value="Tetracycline Repressor, domain 2"/>
    <property type="match status" value="1"/>
</dbReference>
<keyword evidence="2 4" id="KW-0238">DNA-binding</keyword>
<dbReference type="InterPro" id="IPR009057">
    <property type="entry name" value="Homeodomain-like_sf"/>
</dbReference>
<organism evidence="6 7">
    <name type="scientific">Methylosinus sporium</name>
    <dbReference type="NCBI Taxonomy" id="428"/>
    <lineage>
        <taxon>Bacteria</taxon>
        <taxon>Pseudomonadati</taxon>
        <taxon>Pseudomonadota</taxon>
        <taxon>Alphaproteobacteria</taxon>
        <taxon>Hyphomicrobiales</taxon>
        <taxon>Methylocystaceae</taxon>
        <taxon>Methylosinus</taxon>
    </lineage>
</organism>
<dbReference type="InterPro" id="IPR050109">
    <property type="entry name" value="HTH-type_TetR-like_transc_reg"/>
</dbReference>
<dbReference type="Proteomes" id="UP000245137">
    <property type="component" value="Unassembled WGS sequence"/>
</dbReference>
<dbReference type="InterPro" id="IPR025996">
    <property type="entry name" value="MT1864/Rv1816-like_C"/>
</dbReference>
<keyword evidence="7" id="KW-1185">Reference proteome</keyword>
<keyword evidence="3" id="KW-0804">Transcription</keyword>
<dbReference type="AlphaFoldDB" id="A0A2U1SVC4"/>
<feature type="domain" description="HTH tetR-type" evidence="5">
    <location>
        <begin position="10"/>
        <end position="70"/>
    </location>
</feature>
<dbReference type="GO" id="GO:0003700">
    <property type="term" value="F:DNA-binding transcription factor activity"/>
    <property type="evidence" value="ECO:0007669"/>
    <property type="project" value="TreeGrafter"/>
</dbReference>
<dbReference type="EMBL" id="PUIV01000001">
    <property type="protein sequence ID" value="PWB95571.1"/>
    <property type="molecule type" value="Genomic_DNA"/>
</dbReference>
<dbReference type="Pfam" id="PF13305">
    <property type="entry name" value="TetR_C_33"/>
    <property type="match status" value="1"/>
</dbReference>
<protein>
    <submittedName>
        <fullName evidence="6">TetR family transcriptional regulator</fullName>
    </submittedName>
</protein>
<dbReference type="PANTHER" id="PTHR30055">
    <property type="entry name" value="HTH-TYPE TRANSCRIPTIONAL REGULATOR RUTR"/>
    <property type="match status" value="1"/>
</dbReference>
<evidence type="ECO:0000256" key="4">
    <source>
        <dbReference type="PROSITE-ProRule" id="PRU00335"/>
    </source>
</evidence>